<reference evidence="2 3" key="1">
    <citation type="submission" date="2018-07" db="EMBL/GenBank/DDBJ databases">
        <title>Complete genome sequencing of Ornithinimicrobium sp. AMA3305.</title>
        <authorList>
            <person name="Bae J.-W."/>
        </authorList>
    </citation>
    <scope>NUCLEOTIDE SEQUENCE [LARGE SCALE GENOMIC DNA]</scope>
    <source>
        <strain evidence="2 3">AMA3305</strain>
    </source>
</reference>
<dbReference type="AlphaFoldDB" id="A0A345NPD2"/>
<feature type="region of interest" description="Disordered" evidence="1">
    <location>
        <begin position="255"/>
        <end position="274"/>
    </location>
</feature>
<protein>
    <submittedName>
        <fullName evidence="2">Uncharacterized protein</fullName>
    </submittedName>
</protein>
<proteinExistence type="predicted"/>
<evidence type="ECO:0000256" key="1">
    <source>
        <dbReference type="SAM" id="MobiDB-lite"/>
    </source>
</evidence>
<evidence type="ECO:0000313" key="2">
    <source>
        <dbReference type="EMBL" id="AXH96890.1"/>
    </source>
</evidence>
<name>A0A345NPD2_9MICO</name>
<dbReference type="KEGG" id="orn:DV701_12875"/>
<dbReference type="OrthoDB" id="628799at2"/>
<gene>
    <name evidence="2" type="ORF">DV701_12875</name>
</gene>
<organism evidence="2 3">
    <name type="scientific">Ornithinimicrobium avium</name>
    <dbReference type="NCBI Taxonomy" id="2283195"/>
    <lineage>
        <taxon>Bacteria</taxon>
        <taxon>Bacillati</taxon>
        <taxon>Actinomycetota</taxon>
        <taxon>Actinomycetes</taxon>
        <taxon>Micrococcales</taxon>
        <taxon>Ornithinimicrobiaceae</taxon>
        <taxon>Ornithinimicrobium</taxon>
    </lineage>
</organism>
<dbReference type="EMBL" id="CP031229">
    <property type="protein sequence ID" value="AXH96890.1"/>
    <property type="molecule type" value="Genomic_DNA"/>
</dbReference>
<dbReference type="Proteomes" id="UP000253790">
    <property type="component" value="Chromosome"/>
</dbReference>
<accession>A0A345NPD2</accession>
<sequence>MQGIVDSQRRTLDEVVVLVNNVADQADARERAEALVRSGELSGYAFVSDHLEAALRAKRISRRSLGKRPYLVDFGLVMPHVLRTRWLLGWDAETRLVDPQNWIDPGLELLRADSRVLHVSLNRPPRTSFEPVIEREAVTRVGDFILTHGFSDHVFLIDRERLIRAPFRSLAPAAVVRHAPHPYTFEYRMESYQRAARLFRAVNPTIKYDTNTDPPGVLLRTGGRSWDDVRIQALWQFGWTVLDRLPEGAGPRFKRYPHGWPRKNHGGEPATSAH</sequence>
<evidence type="ECO:0000313" key="3">
    <source>
        <dbReference type="Proteomes" id="UP000253790"/>
    </source>
</evidence>
<keyword evidence="3" id="KW-1185">Reference proteome</keyword>
<feature type="compositionally biased region" description="Basic residues" evidence="1">
    <location>
        <begin position="255"/>
        <end position="264"/>
    </location>
</feature>